<dbReference type="EMBL" id="VIFY01000456">
    <property type="protein sequence ID" value="TQB67426.1"/>
    <property type="molecule type" value="Genomic_DNA"/>
</dbReference>
<dbReference type="Proteomes" id="UP000319663">
    <property type="component" value="Unassembled WGS sequence"/>
</dbReference>
<proteinExistence type="predicted"/>
<evidence type="ECO:0000313" key="2">
    <source>
        <dbReference type="EMBL" id="TQB67426.1"/>
    </source>
</evidence>
<reference evidence="2 3" key="1">
    <citation type="submission" date="2019-06" db="EMBL/GenBank/DDBJ databases">
        <title>Wine fermentation using esterase from Monascus purpureus.</title>
        <authorList>
            <person name="Geng C."/>
            <person name="Zhang Y."/>
        </authorList>
    </citation>
    <scope>NUCLEOTIDE SEQUENCE [LARGE SCALE GENOMIC DNA]</scope>
    <source>
        <strain evidence="2">HQ1</strain>
    </source>
</reference>
<feature type="compositionally biased region" description="Basic and acidic residues" evidence="1">
    <location>
        <begin position="53"/>
        <end position="65"/>
    </location>
</feature>
<comment type="caution">
    <text evidence="2">The sequence shown here is derived from an EMBL/GenBank/DDBJ whole genome shotgun (WGS) entry which is preliminary data.</text>
</comment>
<evidence type="ECO:0000313" key="3">
    <source>
        <dbReference type="Proteomes" id="UP000319663"/>
    </source>
</evidence>
<feature type="non-terminal residue" evidence="2">
    <location>
        <position position="86"/>
    </location>
</feature>
<keyword evidence="3" id="KW-1185">Reference proteome</keyword>
<name>A0A507QFX3_MONPU</name>
<organism evidence="2 3">
    <name type="scientific">Monascus purpureus</name>
    <name type="common">Red mold</name>
    <name type="synonym">Monascus anka</name>
    <dbReference type="NCBI Taxonomy" id="5098"/>
    <lineage>
        <taxon>Eukaryota</taxon>
        <taxon>Fungi</taxon>
        <taxon>Dikarya</taxon>
        <taxon>Ascomycota</taxon>
        <taxon>Pezizomycotina</taxon>
        <taxon>Eurotiomycetes</taxon>
        <taxon>Eurotiomycetidae</taxon>
        <taxon>Eurotiales</taxon>
        <taxon>Aspergillaceae</taxon>
        <taxon>Monascus</taxon>
    </lineage>
</organism>
<feature type="region of interest" description="Disordered" evidence="1">
    <location>
        <begin position="53"/>
        <end position="86"/>
    </location>
</feature>
<protein>
    <submittedName>
        <fullName evidence="2">Uncharacterized protein</fullName>
    </submittedName>
</protein>
<gene>
    <name evidence="2" type="ORF">MPDQ_005917</name>
</gene>
<dbReference type="AlphaFoldDB" id="A0A507QFX3"/>
<accession>A0A507QFX3</accession>
<evidence type="ECO:0000256" key="1">
    <source>
        <dbReference type="SAM" id="MobiDB-lite"/>
    </source>
</evidence>
<sequence length="86" mass="9831">MVEKQGFHPLKIFVFPDNTATPTASPHYHNRQLKAGIFLKNWMQSAATCRDAQKHNPRHDREHQQAHGRAVVRWDGFGSVPASEQD</sequence>